<dbReference type="Gene3D" id="3.30.10.10">
    <property type="entry name" value="Trypsin Inhibitor V, subunit A"/>
    <property type="match status" value="1"/>
</dbReference>
<dbReference type="Pfam" id="PF00280">
    <property type="entry name" value="potato_inhibit"/>
    <property type="match status" value="1"/>
</dbReference>
<dbReference type="AlphaFoldDB" id="M8AS75"/>
<dbReference type="SUPFAM" id="SSF54654">
    <property type="entry name" value="CI-2 family of serine protease inhibitors"/>
    <property type="match status" value="1"/>
</dbReference>
<dbReference type="InterPro" id="IPR000864">
    <property type="entry name" value="Prot_inh_pot1"/>
</dbReference>
<dbReference type="InterPro" id="IPR036354">
    <property type="entry name" value="Prot_inh_pot1_sf"/>
</dbReference>
<dbReference type="PROSITE" id="PS00285">
    <property type="entry name" value="POTATO_INHIBITOR"/>
    <property type="match status" value="1"/>
</dbReference>
<organism evidence="4">
    <name type="scientific">Aegilops tauschii</name>
    <name type="common">Tausch's goatgrass</name>
    <name type="synonym">Aegilops squarrosa</name>
    <dbReference type="NCBI Taxonomy" id="37682"/>
    <lineage>
        <taxon>Eukaryota</taxon>
        <taxon>Viridiplantae</taxon>
        <taxon>Streptophyta</taxon>
        <taxon>Embryophyta</taxon>
        <taxon>Tracheophyta</taxon>
        <taxon>Spermatophyta</taxon>
        <taxon>Magnoliopsida</taxon>
        <taxon>Liliopsida</taxon>
        <taxon>Poales</taxon>
        <taxon>Poaceae</taxon>
        <taxon>BOP clade</taxon>
        <taxon>Pooideae</taxon>
        <taxon>Triticodae</taxon>
        <taxon>Triticeae</taxon>
        <taxon>Triticinae</taxon>
        <taxon>Aegilops</taxon>
    </lineage>
</organism>
<evidence type="ECO:0000256" key="3">
    <source>
        <dbReference type="ARBA" id="ARBA00022900"/>
    </source>
</evidence>
<comment type="similarity">
    <text evidence="1">Belongs to the protease inhibitor I13 (potato type I serine protease inhibitor) family.</text>
</comment>
<evidence type="ECO:0000256" key="2">
    <source>
        <dbReference type="ARBA" id="ARBA00022690"/>
    </source>
</evidence>
<dbReference type="GO" id="GO:0009611">
    <property type="term" value="P:response to wounding"/>
    <property type="evidence" value="ECO:0007669"/>
    <property type="project" value="InterPro"/>
</dbReference>
<dbReference type="EnsemblPlants" id="EMT07337">
    <property type="protein sequence ID" value="EMT07337"/>
    <property type="gene ID" value="F775_07914"/>
</dbReference>
<sequence>MAGGGAGPYFLPIKSSHVYGSTDGSMGREQASLVREDMPGELYGKSAWPELVGMHGGDAITVIETERPDVFALLRQEGDPEPPTFERFRVYVWCNGIEQPIVTRTPVIG</sequence>
<name>M8AS75_AEGTA</name>
<dbReference type="PANTHER" id="PTHR33091">
    <property type="entry name" value="PROTEIN, PUTATIVE, EXPRESSED-RELATED"/>
    <property type="match status" value="1"/>
</dbReference>
<keyword evidence="2" id="KW-0646">Protease inhibitor</keyword>
<reference evidence="4" key="1">
    <citation type="submission" date="2015-06" db="UniProtKB">
        <authorList>
            <consortium name="EnsemblPlants"/>
        </authorList>
    </citation>
    <scope>IDENTIFICATION</scope>
</reference>
<evidence type="ECO:0000313" key="4">
    <source>
        <dbReference type="EnsemblPlants" id="EMT07337"/>
    </source>
</evidence>
<proteinExistence type="inferred from homology"/>
<evidence type="ECO:0000256" key="1">
    <source>
        <dbReference type="ARBA" id="ARBA00008210"/>
    </source>
</evidence>
<keyword evidence="3" id="KW-0722">Serine protease inhibitor</keyword>
<dbReference type="GO" id="GO:0004867">
    <property type="term" value="F:serine-type endopeptidase inhibitor activity"/>
    <property type="evidence" value="ECO:0007669"/>
    <property type="project" value="UniProtKB-KW"/>
</dbReference>
<protein>
    <submittedName>
        <fullName evidence="4">Glu S.griseus protease inhibitor</fullName>
    </submittedName>
</protein>
<accession>M8AS75</accession>
<dbReference type="PANTHER" id="PTHR33091:SF92">
    <property type="entry name" value="OS02G0124300 PROTEIN"/>
    <property type="match status" value="1"/>
</dbReference>